<dbReference type="InterPro" id="IPR021804">
    <property type="entry name" value="DUF3375"/>
</dbReference>
<dbReference type="STRING" id="1481914.JCM19241_5029"/>
<evidence type="ECO:0000256" key="1">
    <source>
        <dbReference type="SAM" id="Coils"/>
    </source>
</evidence>
<reference evidence="2 3" key="2">
    <citation type="submission" date="2015-01" db="EMBL/GenBank/DDBJ databases">
        <authorList>
            <consortium name="NBRP consortium"/>
            <person name="Sawabe T."/>
            <person name="Meirelles P."/>
            <person name="Feng G."/>
            <person name="Sayaka M."/>
            <person name="Hattori M."/>
            <person name="Ohkuma M."/>
        </authorList>
    </citation>
    <scope>NUCLEOTIDE SEQUENCE [LARGE SCALE GENOMIC DNA]</scope>
    <source>
        <strain evidence="3">JCM 19241</strain>
    </source>
</reference>
<comment type="caution">
    <text evidence="2">The sequence shown here is derived from an EMBL/GenBank/DDBJ whole genome shotgun (WGS) entry which is preliminary data.</text>
</comment>
<dbReference type="EMBL" id="BBSC01000002">
    <property type="protein sequence ID" value="GAM73833.1"/>
    <property type="molecule type" value="Genomic_DNA"/>
</dbReference>
<accession>A0A0B8QFA6</accession>
<reference evidence="2 3" key="1">
    <citation type="submission" date="2015-01" db="EMBL/GenBank/DDBJ databases">
        <title>Vibrio sp. C94 JCM 19241 whole genome shotgun sequence.</title>
        <authorList>
            <person name="Sawabe T."/>
            <person name="Meirelles P."/>
            <person name="Feng G."/>
            <person name="Sayaka M."/>
            <person name="Hattori M."/>
            <person name="Ohkuma M."/>
        </authorList>
    </citation>
    <scope>NUCLEOTIDE SEQUENCE [LARGE SCALE GENOMIC DNA]</scope>
    <source>
        <strain evidence="3">JCM 19241</strain>
    </source>
</reference>
<protein>
    <submittedName>
        <fullName evidence="2">Uncharacterized protein</fullName>
    </submittedName>
</protein>
<organism evidence="2 3">
    <name type="scientific">Vibrio ishigakensis</name>
    <dbReference type="NCBI Taxonomy" id="1481914"/>
    <lineage>
        <taxon>Bacteria</taxon>
        <taxon>Pseudomonadati</taxon>
        <taxon>Pseudomonadota</taxon>
        <taxon>Gammaproteobacteria</taxon>
        <taxon>Vibrionales</taxon>
        <taxon>Vibrionaceae</taxon>
        <taxon>Vibrio</taxon>
    </lineage>
</organism>
<dbReference type="AlphaFoldDB" id="A0A0B8QFA6"/>
<keyword evidence="1" id="KW-0175">Coiled coil</keyword>
<gene>
    <name evidence="2" type="ORF">JCM19241_5029</name>
</gene>
<proteinExistence type="predicted"/>
<dbReference type="Proteomes" id="UP000031666">
    <property type="component" value="Unassembled WGS sequence"/>
</dbReference>
<evidence type="ECO:0000313" key="3">
    <source>
        <dbReference type="Proteomes" id="UP000031666"/>
    </source>
</evidence>
<feature type="coiled-coil region" evidence="1">
    <location>
        <begin position="145"/>
        <end position="172"/>
    </location>
</feature>
<dbReference type="Pfam" id="PF11855">
    <property type="entry name" value="DUF3375"/>
    <property type="match status" value="1"/>
</dbReference>
<name>A0A0B8QFA6_9VIBR</name>
<evidence type="ECO:0000313" key="2">
    <source>
        <dbReference type="EMBL" id="GAM73833.1"/>
    </source>
</evidence>
<sequence>MHTELKLKLDTFAQLNSNVSWDILTRPNSVWVLALLSFLFEKKPRIQREEFYAEVKKHLNKMAKVYESIQADHIYYINDWLNHGYLATYQYKQGLGDGEYEIGFTREAQLAVDFVQSLNNKDILLNDSYMQLLMSQVHKLNITTSEDRRERLRDLENQQRQIKRQIEALETGDIEVVDNEKAVRDFKTIILLLGSLDSDFIQVSNDVRDVNSEIIKKVIKLAEGQSKGTILDFTFDSLDELYSKASGRSFVSFWEMMKNSRLQSQFENDIESLLSRPFITEVPLEERKVLQNLSRRLMTKCLSVSNETSVVSKTLSSFVRYHQDTTVFALNQKIKEAMSSFISLKDDYSIKDELLEVTLPKLEKRQINTVELYMDPSRFPEPDYSNPAMTLQEAKSLIPETDINWRRLIFTINASLANNSDKKIGIKLSDITERYPIEFGLASLIGYLVLGDKYGIIDTSVFERIPYKFIPIDSDVQIRKYALIPQIYFTKTITKQVDEVY</sequence>